<dbReference type="EMBL" id="CP011412">
    <property type="protein sequence ID" value="AKH21611.1"/>
    <property type="molecule type" value="Genomic_DNA"/>
</dbReference>
<gene>
    <name evidence="2" type="ORF">AAY24_15990</name>
</gene>
<feature type="signal peptide" evidence="1">
    <location>
        <begin position="1"/>
        <end position="24"/>
    </location>
</feature>
<name>A0A0F7JZ75_9GAMM</name>
<proteinExistence type="predicted"/>
<feature type="chain" id="PRO_5002517866" evidence="1">
    <location>
        <begin position="25"/>
        <end position="319"/>
    </location>
</feature>
<dbReference type="KEGG" id="seds:AAY24_15990"/>
<accession>A0A0F7JZ75</accession>
<dbReference type="RefSeq" id="WP_046860532.1">
    <property type="nucleotide sequence ID" value="NZ_CP011412.1"/>
</dbReference>
<reference evidence="2 3" key="1">
    <citation type="journal article" date="2015" name="Genome Announc.">
        <title>Complete Genome Sequence of Sedimenticola thiotaurini Strain SIP-G1, a Polyphosphate- and Polyhydroxyalkanoate-Accumulating Sulfur-Oxidizing Gammaproteobacterium Isolated from Salt Marsh Sediments.</title>
        <authorList>
            <person name="Flood B.E."/>
            <person name="Jones D.S."/>
            <person name="Bailey J.V."/>
        </authorList>
    </citation>
    <scope>NUCLEOTIDE SEQUENCE [LARGE SCALE GENOMIC DNA]</scope>
    <source>
        <strain evidence="2 3">SIP-G1</strain>
    </source>
</reference>
<evidence type="ECO:0000313" key="2">
    <source>
        <dbReference type="EMBL" id="AKH21611.1"/>
    </source>
</evidence>
<dbReference type="OrthoDB" id="7058043at2"/>
<dbReference type="AlphaFoldDB" id="A0A0F7JZ75"/>
<evidence type="ECO:0000313" key="3">
    <source>
        <dbReference type="Proteomes" id="UP000034410"/>
    </source>
</evidence>
<protein>
    <submittedName>
        <fullName evidence="2">Uncharacterized protein</fullName>
    </submittedName>
</protein>
<keyword evidence="1" id="KW-0732">Signal</keyword>
<organism evidence="2 3">
    <name type="scientific">Sedimenticola thiotaurini</name>
    <dbReference type="NCBI Taxonomy" id="1543721"/>
    <lineage>
        <taxon>Bacteria</taxon>
        <taxon>Pseudomonadati</taxon>
        <taxon>Pseudomonadota</taxon>
        <taxon>Gammaproteobacteria</taxon>
        <taxon>Chromatiales</taxon>
        <taxon>Sedimenticolaceae</taxon>
        <taxon>Sedimenticola</taxon>
    </lineage>
</organism>
<sequence>MLYSAKWRFLIFAACLLPASPLLAGELALPQPSPGSAFRNLAGKVALADRLARYDFATITLSQLIADYETSYRESALEQHSKRKAQYKLARWRRESRAFIDQLKAQLAGIDQQSHIEIAVDQTGSLMLFIDNIPIVISGPEIGKVGQMEQRVVERFCALHDCAQYRDTDPQPEKPENRPAPQRVRGNWLLQSHQGAIYTTGDGLGFVFRSLENRAEKQARCEAVAQDLRMLVARLKEAQRAGYAIDWERLTLATLHDGITRQVVINSSGDYLNLNLTVLGNQLDLEEPLFDWVQNRVADEPASIVITNAERLLPGTAQE</sequence>
<keyword evidence="3" id="KW-1185">Reference proteome</keyword>
<dbReference type="Proteomes" id="UP000034410">
    <property type="component" value="Chromosome"/>
</dbReference>
<evidence type="ECO:0000256" key="1">
    <source>
        <dbReference type="SAM" id="SignalP"/>
    </source>
</evidence>